<keyword evidence="2 7" id="KW-0813">Transport</keyword>
<keyword evidence="6 7" id="KW-0472">Membrane</keyword>
<feature type="transmembrane region" description="Helical" evidence="7">
    <location>
        <begin position="137"/>
        <end position="156"/>
    </location>
</feature>
<evidence type="ECO:0000313" key="10">
    <source>
        <dbReference type="Proteomes" id="UP001597120"/>
    </source>
</evidence>
<name>A0ABW3D7I4_9BACL</name>
<protein>
    <submittedName>
        <fullName evidence="9">Carbohydrate ABC transporter permease</fullName>
    </submittedName>
</protein>
<evidence type="ECO:0000256" key="7">
    <source>
        <dbReference type="RuleBase" id="RU363032"/>
    </source>
</evidence>
<dbReference type="PROSITE" id="PS50928">
    <property type="entry name" value="ABC_TM1"/>
    <property type="match status" value="1"/>
</dbReference>
<feature type="transmembrane region" description="Helical" evidence="7">
    <location>
        <begin position="111"/>
        <end position="131"/>
    </location>
</feature>
<dbReference type="PANTHER" id="PTHR43744">
    <property type="entry name" value="ABC TRANSPORTER PERMEASE PROTEIN MG189-RELATED-RELATED"/>
    <property type="match status" value="1"/>
</dbReference>
<dbReference type="EMBL" id="JBHTIU010000022">
    <property type="protein sequence ID" value="MFD0868694.1"/>
    <property type="molecule type" value="Genomic_DNA"/>
</dbReference>
<dbReference type="Pfam" id="PF00528">
    <property type="entry name" value="BPD_transp_1"/>
    <property type="match status" value="1"/>
</dbReference>
<evidence type="ECO:0000313" key="9">
    <source>
        <dbReference type="EMBL" id="MFD0868694.1"/>
    </source>
</evidence>
<keyword evidence="4 7" id="KW-0812">Transmembrane</keyword>
<keyword evidence="5 7" id="KW-1133">Transmembrane helix</keyword>
<feature type="transmembrane region" description="Helical" evidence="7">
    <location>
        <begin position="78"/>
        <end position="99"/>
    </location>
</feature>
<reference evidence="10" key="1">
    <citation type="journal article" date="2019" name="Int. J. Syst. Evol. Microbiol.">
        <title>The Global Catalogue of Microorganisms (GCM) 10K type strain sequencing project: providing services to taxonomists for standard genome sequencing and annotation.</title>
        <authorList>
            <consortium name="The Broad Institute Genomics Platform"/>
            <consortium name="The Broad Institute Genome Sequencing Center for Infectious Disease"/>
            <person name="Wu L."/>
            <person name="Ma J."/>
        </authorList>
    </citation>
    <scope>NUCLEOTIDE SEQUENCE [LARGE SCALE GENOMIC DNA]</scope>
    <source>
        <strain evidence="10">CCUG 57263</strain>
    </source>
</reference>
<dbReference type="CDD" id="cd06261">
    <property type="entry name" value="TM_PBP2"/>
    <property type="match status" value="1"/>
</dbReference>
<feature type="transmembrane region" description="Helical" evidence="7">
    <location>
        <begin position="12"/>
        <end position="34"/>
    </location>
</feature>
<organism evidence="9 10">
    <name type="scientific">Paenibacillus residui</name>
    <dbReference type="NCBI Taxonomy" id="629724"/>
    <lineage>
        <taxon>Bacteria</taxon>
        <taxon>Bacillati</taxon>
        <taxon>Bacillota</taxon>
        <taxon>Bacilli</taxon>
        <taxon>Bacillales</taxon>
        <taxon>Paenibacillaceae</taxon>
        <taxon>Paenibacillus</taxon>
    </lineage>
</organism>
<feature type="domain" description="ABC transmembrane type-1" evidence="8">
    <location>
        <begin position="74"/>
        <end position="284"/>
    </location>
</feature>
<dbReference type="InterPro" id="IPR000515">
    <property type="entry name" value="MetI-like"/>
</dbReference>
<dbReference type="SUPFAM" id="SSF161098">
    <property type="entry name" value="MetI-like"/>
    <property type="match status" value="1"/>
</dbReference>
<evidence type="ECO:0000256" key="5">
    <source>
        <dbReference type="ARBA" id="ARBA00022989"/>
    </source>
</evidence>
<evidence type="ECO:0000256" key="1">
    <source>
        <dbReference type="ARBA" id="ARBA00004651"/>
    </source>
</evidence>
<gene>
    <name evidence="9" type="ORF">ACFQ03_05995</name>
</gene>
<evidence type="ECO:0000259" key="8">
    <source>
        <dbReference type="PROSITE" id="PS50928"/>
    </source>
</evidence>
<feature type="transmembrane region" description="Helical" evidence="7">
    <location>
        <begin position="183"/>
        <end position="205"/>
    </location>
</feature>
<evidence type="ECO:0000256" key="4">
    <source>
        <dbReference type="ARBA" id="ARBA00022692"/>
    </source>
</evidence>
<comment type="similarity">
    <text evidence="7">Belongs to the binding-protein-dependent transport system permease family.</text>
</comment>
<dbReference type="RefSeq" id="WP_379286782.1">
    <property type="nucleotide sequence ID" value="NZ_JBHTIU010000022.1"/>
</dbReference>
<keyword evidence="3" id="KW-1003">Cell membrane</keyword>
<comment type="subcellular location">
    <subcellularLocation>
        <location evidence="1 7">Cell membrane</location>
        <topology evidence="1 7">Multi-pass membrane protein</topology>
    </subcellularLocation>
</comment>
<proteinExistence type="inferred from homology"/>
<accession>A0ABW3D7I4</accession>
<comment type="caution">
    <text evidence="9">The sequence shown here is derived from an EMBL/GenBank/DDBJ whole genome shotgun (WGS) entry which is preliminary data.</text>
</comment>
<evidence type="ECO:0000256" key="6">
    <source>
        <dbReference type="ARBA" id="ARBA00023136"/>
    </source>
</evidence>
<dbReference type="Proteomes" id="UP001597120">
    <property type="component" value="Unassembled WGS sequence"/>
</dbReference>
<evidence type="ECO:0000256" key="2">
    <source>
        <dbReference type="ARBA" id="ARBA00022448"/>
    </source>
</evidence>
<keyword evidence="10" id="KW-1185">Reference proteome</keyword>
<dbReference type="InterPro" id="IPR035906">
    <property type="entry name" value="MetI-like_sf"/>
</dbReference>
<dbReference type="PANTHER" id="PTHR43744:SF9">
    <property type="entry name" value="POLYGALACTURONAN_RHAMNOGALACTURONAN TRANSPORT SYSTEM PERMEASE PROTEIN YTCP"/>
    <property type="match status" value="1"/>
</dbReference>
<feature type="transmembrane region" description="Helical" evidence="7">
    <location>
        <begin position="261"/>
        <end position="280"/>
    </location>
</feature>
<evidence type="ECO:0000256" key="3">
    <source>
        <dbReference type="ARBA" id="ARBA00022475"/>
    </source>
</evidence>
<sequence>MDRESWGDRLFGLINGFMLAVVLIVVLYPLWFVAMASISDPMAVLNGKVWLWPQGLTLVGYEKVFANKDILQGYGNTLLYTVLGTAINLVMTVLAAYPLSRRDLYGRNSVMAFLVFTMFFSGGMIPTYLLVKDLGMINTIWVMVIPNAVSVWNIIIMRTFFQQSLPHEIQEAAQIDGCSNIKILFKIVLPLSTPILAVMVLFYAVGHWNAFFNALVYLTERDKFPLQIILREILIQGQTAQMMDIGAQEGMAKKLMEAESIKYAVVIAANLPVLVLYPFLQRYFVKGIFIGSLKG</sequence>
<dbReference type="Gene3D" id="1.10.3720.10">
    <property type="entry name" value="MetI-like"/>
    <property type="match status" value="1"/>
</dbReference>